<dbReference type="Proteomes" id="UP000639772">
    <property type="component" value="Unassembled WGS sequence"/>
</dbReference>
<organism evidence="2 3">
    <name type="scientific">Vanilla planifolia</name>
    <name type="common">Vanilla</name>
    <dbReference type="NCBI Taxonomy" id="51239"/>
    <lineage>
        <taxon>Eukaryota</taxon>
        <taxon>Viridiplantae</taxon>
        <taxon>Streptophyta</taxon>
        <taxon>Embryophyta</taxon>
        <taxon>Tracheophyta</taxon>
        <taxon>Spermatophyta</taxon>
        <taxon>Magnoliopsida</taxon>
        <taxon>Liliopsida</taxon>
        <taxon>Asparagales</taxon>
        <taxon>Orchidaceae</taxon>
        <taxon>Vanilloideae</taxon>
        <taxon>Vanilleae</taxon>
        <taxon>Vanilla</taxon>
    </lineage>
</organism>
<gene>
    <name evidence="2" type="ORF">HPP92_009569</name>
</gene>
<comment type="caution">
    <text evidence="2">The sequence shown here is derived from an EMBL/GenBank/DDBJ whole genome shotgun (WGS) entry which is preliminary data.</text>
</comment>
<accession>A0A835RAI7</accession>
<name>A0A835RAI7_VANPL</name>
<feature type="transmembrane region" description="Helical" evidence="1">
    <location>
        <begin position="54"/>
        <end position="78"/>
    </location>
</feature>
<evidence type="ECO:0000313" key="2">
    <source>
        <dbReference type="EMBL" id="KAG0487474.1"/>
    </source>
</evidence>
<reference evidence="2 3" key="1">
    <citation type="journal article" date="2020" name="Nat. Food">
        <title>A phased Vanilla planifolia genome enables genetic improvement of flavour and production.</title>
        <authorList>
            <person name="Hasing T."/>
            <person name="Tang H."/>
            <person name="Brym M."/>
            <person name="Khazi F."/>
            <person name="Huang T."/>
            <person name="Chambers A.H."/>
        </authorList>
    </citation>
    <scope>NUCLEOTIDE SEQUENCE [LARGE SCALE GENOMIC DNA]</scope>
    <source>
        <tissue evidence="2">Leaf</tissue>
    </source>
</reference>
<sequence>MHSLINWSGDRVGISKHGATGPISLLDLAIIGLRRRRSSGVSTGWSDHDGTKSLALVFVLASGIVIDRVNLLLALSFLA</sequence>
<proteinExistence type="predicted"/>
<keyword evidence="1" id="KW-0472">Membrane</keyword>
<dbReference type="AlphaFoldDB" id="A0A835RAI7"/>
<evidence type="ECO:0000256" key="1">
    <source>
        <dbReference type="SAM" id="Phobius"/>
    </source>
</evidence>
<protein>
    <submittedName>
        <fullName evidence="2">Uncharacterized protein</fullName>
    </submittedName>
</protein>
<evidence type="ECO:0000313" key="3">
    <source>
        <dbReference type="Proteomes" id="UP000639772"/>
    </source>
</evidence>
<keyword evidence="1" id="KW-1133">Transmembrane helix</keyword>
<dbReference type="EMBL" id="JADCNM010000004">
    <property type="protein sequence ID" value="KAG0487474.1"/>
    <property type="molecule type" value="Genomic_DNA"/>
</dbReference>
<keyword evidence="1" id="KW-0812">Transmembrane</keyword>